<reference evidence="2 3" key="1">
    <citation type="journal article" date="2014" name="Genome Announc.">
        <title>Draft genome sequence of Sclerotinia borealis, a psychrophilic plant pathogenic fungus.</title>
        <authorList>
            <person name="Mardanov A.V."/>
            <person name="Beletsky A.V."/>
            <person name="Kadnikov V.V."/>
            <person name="Ignatov A.N."/>
            <person name="Ravin N.V."/>
        </authorList>
    </citation>
    <scope>NUCLEOTIDE SEQUENCE [LARGE SCALE GENOMIC DNA]</scope>
    <source>
        <strain evidence="3">F-4157</strain>
    </source>
</reference>
<dbReference type="AlphaFoldDB" id="W9CHR6"/>
<gene>
    <name evidence="2" type="ORF">SBOR_4247</name>
</gene>
<organism evidence="2 3">
    <name type="scientific">Sclerotinia borealis (strain F-4128)</name>
    <dbReference type="NCBI Taxonomy" id="1432307"/>
    <lineage>
        <taxon>Eukaryota</taxon>
        <taxon>Fungi</taxon>
        <taxon>Dikarya</taxon>
        <taxon>Ascomycota</taxon>
        <taxon>Pezizomycotina</taxon>
        <taxon>Leotiomycetes</taxon>
        <taxon>Helotiales</taxon>
        <taxon>Sclerotiniaceae</taxon>
        <taxon>Sclerotinia</taxon>
    </lineage>
</organism>
<dbReference type="InterPro" id="IPR013154">
    <property type="entry name" value="ADH-like_N"/>
</dbReference>
<keyword evidence="3" id="KW-1185">Reference proteome</keyword>
<sequence length="350" mass="37173">MSQSIPKTTKTWKIHGQTGFDSLKYDTQATLPELGANDVLVKFHAASLNYRDLIIPKGQYPFPLNDGVIPGSDGAGEVLAVGSKVTRFTPGAKVVTLFNQGHFGGSLDNQTIQTGLGGALDGTLRQHGIFNENGLVDMPSSLSYLEGATLPCAALTAWNALYGLKPLKPGDVVLTQGTGGVSIFALQFAKAAGAIVIATTSSDSKASTLKKLGADHVINYKTTPEWGVHAKSLTASSVGVTHILEVGGPTTMAQSLKAIKFDGVISIIGFVGGQATEKEPTFLDCLMTVCTVRGLLVGSRDLFEDMNRAIDANGIKPVVDEKVFGLDEVKEAYQYMWDQKHFGKLAIKIE</sequence>
<feature type="domain" description="Enoyl reductase (ER)" evidence="1">
    <location>
        <begin position="19"/>
        <end position="347"/>
    </location>
</feature>
<dbReference type="InterPro" id="IPR036291">
    <property type="entry name" value="NAD(P)-bd_dom_sf"/>
</dbReference>
<dbReference type="Pfam" id="PF00107">
    <property type="entry name" value="ADH_zinc_N"/>
    <property type="match status" value="1"/>
</dbReference>
<dbReference type="SUPFAM" id="SSF50129">
    <property type="entry name" value="GroES-like"/>
    <property type="match status" value="1"/>
</dbReference>
<dbReference type="InterPro" id="IPR020843">
    <property type="entry name" value="ER"/>
</dbReference>
<dbReference type="EMBL" id="AYSA01000188">
    <property type="protein sequence ID" value="ESZ95391.1"/>
    <property type="molecule type" value="Genomic_DNA"/>
</dbReference>
<dbReference type="Proteomes" id="UP000019487">
    <property type="component" value="Unassembled WGS sequence"/>
</dbReference>
<dbReference type="CDD" id="cd08276">
    <property type="entry name" value="MDR7"/>
    <property type="match status" value="1"/>
</dbReference>
<dbReference type="PANTHER" id="PTHR45033">
    <property type="match status" value="1"/>
</dbReference>
<dbReference type="SMART" id="SM00829">
    <property type="entry name" value="PKS_ER"/>
    <property type="match status" value="1"/>
</dbReference>
<dbReference type="InterPro" id="IPR013149">
    <property type="entry name" value="ADH-like_C"/>
</dbReference>
<dbReference type="InterPro" id="IPR011032">
    <property type="entry name" value="GroES-like_sf"/>
</dbReference>
<dbReference type="OrthoDB" id="9930022at2759"/>
<dbReference type="PANTHER" id="PTHR45033:SF2">
    <property type="entry name" value="ZINC-TYPE ALCOHOL DEHYDROGENASE-LIKE PROTEIN C1773.06C"/>
    <property type="match status" value="1"/>
</dbReference>
<dbReference type="InterPro" id="IPR052711">
    <property type="entry name" value="Zinc_ADH-like"/>
</dbReference>
<comment type="caution">
    <text evidence="2">The sequence shown here is derived from an EMBL/GenBank/DDBJ whole genome shotgun (WGS) entry which is preliminary data.</text>
</comment>
<dbReference type="Pfam" id="PF08240">
    <property type="entry name" value="ADH_N"/>
    <property type="match status" value="1"/>
</dbReference>
<evidence type="ECO:0000313" key="2">
    <source>
        <dbReference type="EMBL" id="ESZ95391.1"/>
    </source>
</evidence>
<dbReference type="SUPFAM" id="SSF51735">
    <property type="entry name" value="NAD(P)-binding Rossmann-fold domains"/>
    <property type="match status" value="1"/>
</dbReference>
<evidence type="ECO:0000313" key="3">
    <source>
        <dbReference type="Proteomes" id="UP000019487"/>
    </source>
</evidence>
<evidence type="ECO:0000259" key="1">
    <source>
        <dbReference type="SMART" id="SM00829"/>
    </source>
</evidence>
<protein>
    <submittedName>
        <fullName evidence="2">Putative zinc-containing alcohol dehydrogenase</fullName>
    </submittedName>
</protein>
<dbReference type="Gene3D" id="3.40.50.720">
    <property type="entry name" value="NAD(P)-binding Rossmann-like Domain"/>
    <property type="match status" value="1"/>
</dbReference>
<dbReference type="GO" id="GO:0016491">
    <property type="term" value="F:oxidoreductase activity"/>
    <property type="evidence" value="ECO:0007669"/>
    <property type="project" value="InterPro"/>
</dbReference>
<dbReference type="STRING" id="1432307.W9CHR6"/>
<name>W9CHR6_SCLBF</name>
<accession>W9CHR6</accession>
<dbReference type="Gene3D" id="3.90.180.10">
    <property type="entry name" value="Medium-chain alcohol dehydrogenases, catalytic domain"/>
    <property type="match status" value="1"/>
</dbReference>
<dbReference type="HOGENOM" id="CLU_026673_3_4_1"/>
<proteinExistence type="predicted"/>